<evidence type="ECO:0000313" key="1">
    <source>
        <dbReference type="EMBL" id="MBB4742831.1"/>
    </source>
</evidence>
<protein>
    <submittedName>
        <fullName evidence="1">Tol biopolymer transport system component</fullName>
    </submittedName>
</protein>
<dbReference type="EMBL" id="JACHNB010000001">
    <property type="protein sequence ID" value="MBB4742831.1"/>
    <property type="molecule type" value="Genomic_DNA"/>
</dbReference>
<sequence length="415" mass="42944">MTIVLAVMIGAAGPTVIPVSQGGNGFSGIISADGRYVAFTAGEMPFSPADTNGTSDVYVGDLRTRAVRLVSATPTGTAGAGESYDADVSADGRYVSFTSTAPDLVPGDTNGIPDVFVRDVRTGRTVRASVPDRGGQAEGAWWDASRDAEMSADGRWVTFSSSAPNLTADDTNGDDDVFVRDLRAGTTVRATVAATPGDAGGGFVSSISDTGRYVAFLSYADDLVAGDTNEERDVFVRDLRAGTTTRVNVSSSGAQAQGGICCMDDVTISATGRYVAFTTQAGNLVPGDTAGIDLFVRDRLAGTTTRASLTSGGGQLNNDVESPSISADGRYVSFASIADNVVAGDTNDRYDVFVRDRWAGTTTRVSVSSTGEQGNDDSNYGALSRDGRAIVFGSKASNLVPGDTNGSSDVFLYRL</sequence>
<reference evidence="1 2" key="1">
    <citation type="submission" date="2020-08" db="EMBL/GenBank/DDBJ databases">
        <title>Sequencing the genomes of 1000 actinobacteria strains.</title>
        <authorList>
            <person name="Klenk H.-P."/>
        </authorList>
    </citation>
    <scope>NUCLEOTIDE SEQUENCE [LARGE SCALE GENOMIC DNA]</scope>
    <source>
        <strain evidence="1 2">DSM 45809</strain>
    </source>
</reference>
<dbReference type="Proteomes" id="UP000546162">
    <property type="component" value="Unassembled WGS sequence"/>
</dbReference>
<dbReference type="RefSeq" id="WP_185043144.1">
    <property type="nucleotide sequence ID" value="NZ_BAABFG010000005.1"/>
</dbReference>
<organism evidence="1 2">
    <name type="scientific">Actinoplanes octamycinicus</name>
    <dbReference type="NCBI Taxonomy" id="135948"/>
    <lineage>
        <taxon>Bacteria</taxon>
        <taxon>Bacillati</taxon>
        <taxon>Actinomycetota</taxon>
        <taxon>Actinomycetes</taxon>
        <taxon>Micromonosporales</taxon>
        <taxon>Micromonosporaceae</taxon>
        <taxon>Actinoplanes</taxon>
    </lineage>
</organism>
<dbReference type="InterPro" id="IPR011042">
    <property type="entry name" value="6-blade_b-propeller_TolB-like"/>
</dbReference>
<dbReference type="SUPFAM" id="SSF82171">
    <property type="entry name" value="DPP6 N-terminal domain-like"/>
    <property type="match status" value="1"/>
</dbReference>
<comment type="caution">
    <text evidence="1">The sequence shown here is derived from an EMBL/GenBank/DDBJ whole genome shotgun (WGS) entry which is preliminary data.</text>
</comment>
<accession>A0A7W7MAE0</accession>
<dbReference type="AlphaFoldDB" id="A0A7W7MAE0"/>
<name>A0A7W7MAE0_9ACTN</name>
<proteinExistence type="predicted"/>
<evidence type="ECO:0000313" key="2">
    <source>
        <dbReference type="Proteomes" id="UP000546162"/>
    </source>
</evidence>
<dbReference type="Gene3D" id="2.120.10.30">
    <property type="entry name" value="TolB, C-terminal domain"/>
    <property type="match status" value="1"/>
</dbReference>
<dbReference type="PANTHER" id="PTHR36842">
    <property type="entry name" value="PROTEIN TOLB HOMOLOG"/>
    <property type="match status" value="1"/>
</dbReference>
<dbReference type="PANTHER" id="PTHR36842:SF2">
    <property type="entry name" value="SLR0505 PROTEIN"/>
    <property type="match status" value="1"/>
</dbReference>
<keyword evidence="2" id="KW-1185">Reference proteome</keyword>
<gene>
    <name evidence="1" type="ORF">BJY16_006290</name>
</gene>